<organism evidence="13 14">
    <name type="scientific">Pseudozyma flocculosa</name>
    <dbReference type="NCBI Taxonomy" id="84751"/>
    <lineage>
        <taxon>Eukaryota</taxon>
        <taxon>Fungi</taxon>
        <taxon>Dikarya</taxon>
        <taxon>Basidiomycota</taxon>
        <taxon>Ustilaginomycotina</taxon>
        <taxon>Ustilaginomycetes</taxon>
        <taxon>Ustilaginales</taxon>
        <taxon>Ustilaginaceae</taxon>
        <taxon>Pseudozyma</taxon>
    </lineage>
</organism>
<dbReference type="PANTHER" id="PTHR13140">
    <property type="entry name" value="MYOSIN"/>
    <property type="match status" value="1"/>
</dbReference>
<dbReference type="Gene3D" id="3.40.850.10">
    <property type="entry name" value="Kinesin motor domain"/>
    <property type="match status" value="1"/>
</dbReference>
<evidence type="ECO:0000256" key="1">
    <source>
        <dbReference type="ARBA" id="ARBA00008314"/>
    </source>
</evidence>
<feature type="compositionally biased region" description="Polar residues" evidence="10">
    <location>
        <begin position="2280"/>
        <end position="2294"/>
    </location>
</feature>
<keyword evidence="2 8" id="KW-0547">Nucleotide-binding</keyword>
<keyword evidence="6 8" id="KW-0505">Motor protein</keyword>
<dbReference type="Proteomes" id="UP000323386">
    <property type="component" value="Unassembled WGS sequence"/>
</dbReference>
<evidence type="ECO:0000256" key="6">
    <source>
        <dbReference type="ARBA" id="ARBA00023175"/>
    </source>
</evidence>
<dbReference type="PROSITE" id="PS51456">
    <property type="entry name" value="MYOSIN_MOTOR"/>
    <property type="match status" value="1"/>
</dbReference>
<dbReference type="FunFam" id="1.20.5.4820:FF:000002">
    <property type="entry name" value="Myosin heavy chain 10"/>
    <property type="match status" value="1"/>
</dbReference>
<evidence type="ECO:0000313" key="13">
    <source>
        <dbReference type="EMBL" id="SPO40667.1"/>
    </source>
</evidence>
<dbReference type="EMBL" id="OOIP01000021">
    <property type="protein sequence ID" value="SPO40667.1"/>
    <property type="molecule type" value="Genomic_DNA"/>
</dbReference>
<dbReference type="FunFam" id="3.40.850.10:FF:000101">
    <property type="entry name" value="Slow myosin heavy chain 2"/>
    <property type="match status" value="1"/>
</dbReference>
<feature type="coiled-coil region" evidence="9">
    <location>
        <begin position="1779"/>
        <end position="1813"/>
    </location>
</feature>
<dbReference type="Gene3D" id="2.30.30.360">
    <property type="entry name" value="Myosin S1 fragment, N-terminal"/>
    <property type="match status" value="1"/>
</dbReference>
<feature type="region of interest" description="Disordered" evidence="10">
    <location>
        <begin position="1316"/>
        <end position="1354"/>
    </location>
</feature>
<feature type="region of interest" description="Disordered" evidence="10">
    <location>
        <begin position="14"/>
        <end position="46"/>
    </location>
</feature>
<feature type="binding site" evidence="8">
    <location>
        <begin position="204"/>
        <end position="211"/>
    </location>
    <ligand>
        <name>ATP</name>
        <dbReference type="ChEBI" id="CHEBI:30616"/>
    </ligand>
</feature>
<dbReference type="FunFam" id="1.20.120.720:FF:000001">
    <property type="entry name" value="Myosin heavy chain, muscle"/>
    <property type="match status" value="1"/>
</dbReference>
<keyword evidence="7 8" id="KW-0009">Actin-binding</keyword>
<feature type="compositionally biased region" description="Low complexity" evidence="10">
    <location>
        <begin position="24"/>
        <end position="33"/>
    </location>
</feature>
<evidence type="ECO:0000256" key="8">
    <source>
        <dbReference type="PROSITE-ProRule" id="PRU00782"/>
    </source>
</evidence>
<dbReference type="SMART" id="SM00242">
    <property type="entry name" value="MYSc"/>
    <property type="match status" value="1"/>
</dbReference>
<evidence type="ECO:0000259" key="12">
    <source>
        <dbReference type="PROSITE" id="PS51844"/>
    </source>
</evidence>
<dbReference type="CDD" id="cd01377">
    <property type="entry name" value="MYSc_class_II"/>
    <property type="match status" value="1"/>
</dbReference>
<dbReference type="FunFam" id="1.10.10.820:FF:000001">
    <property type="entry name" value="Myosin heavy chain"/>
    <property type="match status" value="1"/>
</dbReference>
<feature type="region of interest" description="Actin-binding" evidence="8">
    <location>
        <begin position="758"/>
        <end position="780"/>
    </location>
</feature>
<gene>
    <name evidence="13" type="ORF">PSFLO_06149</name>
</gene>
<dbReference type="Gene3D" id="1.10.10.820">
    <property type="match status" value="1"/>
</dbReference>
<evidence type="ECO:0000256" key="5">
    <source>
        <dbReference type="ARBA" id="ARBA00023123"/>
    </source>
</evidence>
<dbReference type="InterPro" id="IPR008989">
    <property type="entry name" value="Myosin_S1_N"/>
</dbReference>
<feature type="coiled-coil region" evidence="9">
    <location>
        <begin position="1506"/>
        <end position="1533"/>
    </location>
</feature>
<sequence>MVDVVRTKSGIFRSAHRSTPSTDASAAAQLAAAMPRPPRGVGQTSASDAASAAEFASKKYVWVPDPHAGYLSAWIIKEEDGGDTSVCALQDGSNRSIPTFELSKMNPPKFDKVEDIADLTFLNEASVVHNLRQRYFSGLIYTYSGLFLVAINPYHALPIYTDAIIAAYKGRRREENAPHVFALADGAMRSMLDNRENQSLLITGESGAGKTENTKKVIQYLAAIAADTASTGNAGGAGGGSAGASPMGTLTRANSSRKVLDHLQGIQAVSAKRLGLLEQQILQANPILEAFGNAQTIRNNNSSRFGKFVRIEFTSLGAIAGANIDWYLLEKSRVAIRSEKERSFHIFYQLLRGGEPELKQKLLLSSSPDDYGFLRGSRKDVEGVDDRSEWRLLREALDIVGFTPDEQLNLFRVAAAILQIGNIELADDRSEQARITNAQQVEKVCHVLGLPEQELTKALLRPRVKAGREWVTSSRTRRQVIEEMAALSKTIYEKAFGWLVERINRALDRPTSKSTFIGVLDIAGFEIFEVNSFEQLCINYTNEKLQQFFNHHMFVLEQEEYARENIEWDFVNFGLDLQPTIDLIESTTPIGVLSCLDEECIMPKATDLTFTEKLNRIWATNRDGSAKDASGAAAAAERGVAHGSTKYAPARFAQGFTIKHYAGDVEYRTDGWLDKNKDPLNDNLTRVMSESNDRFIASLFAEYAEADDGGGGGGSGSVGAAGGAGGLSGLGAAAGGPPKRRVKRGAFRTVGQRHKEQLASLMTQLGSTQPHFVRCIVPNPEKKPGKMEVPLVLEQLRCNGVLEGIRIARLGYPNRLLFSEFRNRYEVLTPGIIPQGYMDGRKACQRMVEALELDRSTFKIGSSKIFFKAGVLAEMEEKRDAHLYDIFARFQAACRMYTARRQMKKILNRAAAVRTIQRNARLYVELREWPWWQLYSRVRPLLTATRHDEELKRKQLELAMVTERAERDQKEREALEALKFTLESEKKKVEDELESERALLLDKDQLLARSKERESALEDDLAALQADVDLLDGQLEKAIASQKATEQAHQELQVAFDQAAEHLLRLEAEQKAWTQREATLTRDVGQHGQAADQLRADKQALQAERDELALKLREKEQDVERAQKRMAQAVAELEAKLADEVKARDDERSRLTQLEDQTRQSSYQLSELARASSDHEAQVKKKEAQIAEVSAQLAALARERDSIAREGAELKAKADTLAYDLKLARDDASKSAEARASVQKELDETRRLMDAKSSEDVKQKELHRMKEQELLTLRQQMSEVERELADHRHSSLEQINSLKADVATARKRVEELERAQAEAGEKVRQADARMAENDAKLAEAEKAQRTAEAELRDAQSKSAVLNRGLQDALKAKDTLDKQLQAASATQQDLEDALLELERSSNGWKHKVEQVTAELSAESKRRELLESSQKQAERNLGSLQQLVAGKDKEAAELRNELALAQQEMRKMQSMQNKTIVEHVHVLEEAKKYTDRQLVDAQSKLQELAHYTKTLEKSKARLIAENEDLAREVSKLQRAQGSSAAVSGAGAGAGSRSAAVTYGNVAPSSSASGSTDRATKSLENKVNELTASLRQAQQQRDEAQSNARRKDLQADELVSRTRQQYEQRIHALERELKASQMAKSTTFSNIEQLVRGGGGGGGVGDAKGSNGGGGADDAFRQRILEQLRLGHEELEQDISAKGDLLRSHKANGDAANGKKEKPLYVYGNAAPRGAGESGIAGIKKGLFGFGGGRGGDSAPGNGATGLRSAGSPTMASASLPSSSAAKFASEDAERAMKRAQSLQNQLDAVEVQLAAGQRVRAHLEAQVRDMAADLDRQNGGHFSVDAARRKMAEDRKRLEQLLDEESEARRNAEVALLNSESSLRKDFREQLAKLSGDGQADDLRAAMLSQQRSVSAELGRARQEVLNGERIKSQLEMEISDLQHRLERETLLRNEDLAERRRLQTVVQEYEINHAANNHTVNEARDAAQLYKAKADSYLSKIENLEMERLKSQKSEGLTKLTLQDTERNLHEALLDRKAAEDNLVEMESRLRELHGRFEQIGRGRDLENLQAVRQEVESEFERERQRYRADLLQREEALENQRRRYQQEIDSMAAEIEAHRTAVSQLRDENRSLRGSVDELQLKLDDTLATSGGWQREKDKLETKLKELTQAYQDSLHQQRESQSQSVQLLAQIRDLRAHLDESELKYDQLAAAYQSLMTEAGVDEEMITSLQQAVERYKAQADSHMENWRKTTRELEQQTAHLRTQATLRRPGSIPPESVIGANMSPSRLSMRTVNSRPSAPHRTAPT</sequence>
<dbReference type="GO" id="GO:0007015">
    <property type="term" value="P:actin filament organization"/>
    <property type="evidence" value="ECO:0007669"/>
    <property type="project" value="TreeGrafter"/>
</dbReference>
<dbReference type="InterPro" id="IPR036961">
    <property type="entry name" value="Kinesin_motor_dom_sf"/>
</dbReference>
<dbReference type="Gene3D" id="1.20.58.530">
    <property type="match status" value="1"/>
</dbReference>
<keyword evidence="5 8" id="KW-0518">Myosin</keyword>
<dbReference type="Pfam" id="PF02736">
    <property type="entry name" value="Myosin_N"/>
    <property type="match status" value="1"/>
</dbReference>
<dbReference type="GO" id="GO:0051015">
    <property type="term" value="F:actin filament binding"/>
    <property type="evidence" value="ECO:0007669"/>
    <property type="project" value="InterPro"/>
</dbReference>
<feature type="domain" description="Myosin N-terminal SH3-like" evidence="12">
    <location>
        <begin position="56"/>
        <end position="107"/>
    </location>
</feature>
<dbReference type="InterPro" id="IPR027417">
    <property type="entry name" value="P-loop_NTPase"/>
</dbReference>
<feature type="region of interest" description="Disordered" evidence="10">
    <location>
        <begin position="1752"/>
        <end position="1774"/>
    </location>
</feature>
<dbReference type="GO" id="GO:0005524">
    <property type="term" value="F:ATP binding"/>
    <property type="evidence" value="ECO:0007669"/>
    <property type="project" value="UniProtKB-UniRule"/>
</dbReference>
<reference evidence="13 14" key="1">
    <citation type="submission" date="2018-03" db="EMBL/GenBank/DDBJ databases">
        <authorList>
            <person name="Guldener U."/>
        </authorList>
    </citation>
    <scope>NUCLEOTIDE SEQUENCE [LARGE SCALE GENOMIC DNA]</scope>
    <source>
        <strain evidence="13 14">DAOM196992</strain>
    </source>
</reference>
<evidence type="ECO:0000256" key="10">
    <source>
        <dbReference type="SAM" id="MobiDB-lite"/>
    </source>
</evidence>
<evidence type="ECO:0000256" key="3">
    <source>
        <dbReference type="ARBA" id="ARBA00022840"/>
    </source>
</evidence>
<dbReference type="PROSITE" id="PS51844">
    <property type="entry name" value="SH3_LIKE"/>
    <property type="match status" value="1"/>
</dbReference>
<evidence type="ECO:0000256" key="2">
    <source>
        <dbReference type="ARBA" id="ARBA00022741"/>
    </source>
</evidence>
<dbReference type="GO" id="GO:0016020">
    <property type="term" value="C:membrane"/>
    <property type="evidence" value="ECO:0007669"/>
    <property type="project" value="TreeGrafter"/>
</dbReference>
<dbReference type="PANTHER" id="PTHR13140:SF857">
    <property type="entry name" value="MYOSIN-11"/>
    <property type="match status" value="1"/>
</dbReference>
<dbReference type="InterPro" id="IPR004009">
    <property type="entry name" value="SH3_Myosin"/>
</dbReference>
<evidence type="ECO:0000259" key="11">
    <source>
        <dbReference type="PROSITE" id="PS51456"/>
    </source>
</evidence>
<dbReference type="GO" id="GO:0000146">
    <property type="term" value="F:microfilament motor activity"/>
    <property type="evidence" value="ECO:0007669"/>
    <property type="project" value="TreeGrafter"/>
</dbReference>
<evidence type="ECO:0000256" key="9">
    <source>
        <dbReference type="SAM" id="Coils"/>
    </source>
</evidence>
<feature type="coiled-coil region" evidence="9">
    <location>
        <begin position="1838"/>
        <end position="1872"/>
    </location>
</feature>
<proteinExistence type="inferred from homology"/>
<dbReference type="Gene3D" id="1.10.287.1490">
    <property type="match status" value="1"/>
</dbReference>
<evidence type="ECO:0000256" key="7">
    <source>
        <dbReference type="ARBA" id="ARBA00023203"/>
    </source>
</evidence>
<keyword evidence="14" id="KW-1185">Reference proteome</keyword>
<feature type="region of interest" description="Disordered" evidence="10">
    <location>
        <begin position="1588"/>
        <end position="1613"/>
    </location>
</feature>
<feature type="compositionally biased region" description="Basic and acidic residues" evidence="10">
    <location>
        <begin position="1593"/>
        <end position="1613"/>
    </location>
</feature>
<protein>
    <submittedName>
        <fullName evidence="13">Related to MYO1 - myosin-1 isoform (Type II myosin) heavy chain</fullName>
    </submittedName>
</protein>
<evidence type="ECO:0000256" key="4">
    <source>
        <dbReference type="ARBA" id="ARBA00023054"/>
    </source>
</evidence>
<evidence type="ECO:0000313" key="14">
    <source>
        <dbReference type="Proteomes" id="UP000323386"/>
    </source>
</evidence>
<feature type="coiled-coil region" evidence="9">
    <location>
        <begin position="1982"/>
        <end position="2261"/>
    </location>
</feature>
<feature type="region of interest" description="Disordered" evidence="10">
    <location>
        <begin position="1144"/>
        <end position="1164"/>
    </location>
</feature>
<dbReference type="OrthoDB" id="6108017at2759"/>
<dbReference type="InterPro" id="IPR001609">
    <property type="entry name" value="Myosin_head_motor_dom-like"/>
</dbReference>
<dbReference type="Gene3D" id="1.20.5.4820">
    <property type="match status" value="1"/>
</dbReference>
<dbReference type="GO" id="GO:0016459">
    <property type="term" value="C:myosin complex"/>
    <property type="evidence" value="ECO:0007669"/>
    <property type="project" value="UniProtKB-KW"/>
</dbReference>
<keyword evidence="4 9" id="KW-0175">Coiled coil</keyword>
<dbReference type="Gene3D" id="1.20.120.720">
    <property type="entry name" value="Myosin VI head, motor domain, U50 subdomain"/>
    <property type="match status" value="1"/>
</dbReference>
<name>A0A5C3FAD4_9BASI</name>
<dbReference type="SUPFAM" id="SSF52540">
    <property type="entry name" value="P-loop containing nucleoside triphosphate hydrolases"/>
    <property type="match status" value="1"/>
</dbReference>
<dbReference type="Pfam" id="PF00063">
    <property type="entry name" value="Myosin_head"/>
    <property type="match status" value="1"/>
</dbReference>
<dbReference type="PRINTS" id="PR00193">
    <property type="entry name" value="MYOSINHEAVY"/>
</dbReference>
<dbReference type="SUPFAM" id="SSF90257">
    <property type="entry name" value="Myosin rod fragments"/>
    <property type="match status" value="1"/>
</dbReference>
<dbReference type="PROSITE" id="PS50096">
    <property type="entry name" value="IQ"/>
    <property type="match status" value="1"/>
</dbReference>
<feature type="region of interest" description="Disordered" evidence="10">
    <location>
        <begin position="2266"/>
        <end position="2303"/>
    </location>
</feature>
<feature type="compositionally biased region" description="Polar residues" evidence="10">
    <location>
        <begin position="1151"/>
        <end position="1164"/>
    </location>
</feature>
<comment type="similarity">
    <text evidence="1 8">Belongs to the TRAFAC class myosin-kinesin ATPase superfamily. Myosin family.</text>
</comment>
<keyword evidence="3 8" id="KW-0067">ATP-binding</keyword>
<feature type="domain" description="Myosin motor" evidence="11">
    <location>
        <begin position="111"/>
        <end position="880"/>
    </location>
</feature>
<dbReference type="GO" id="GO:0005737">
    <property type="term" value="C:cytoplasm"/>
    <property type="evidence" value="ECO:0007669"/>
    <property type="project" value="UniProtKB-ARBA"/>
</dbReference>
<accession>A0A5C3FAD4</accession>